<gene>
    <name evidence="6" type="ORF">rosag_20590</name>
</gene>
<dbReference type="GO" id="GO:0042398">
    <property type="term" value="P:modified amino acid biosynthetic process"/>
    <property type="evidence" value="ECO:0007669"/>
    <property type="project" value="InterPro"/>
</dbReference>
<dbReference type="SUPFAM" id="SSF55931">
    <property type="entry name" value="Glutamine synthetase/guanido kinase"/>
    <property type="match status" value="1"/>
</dbReference>
<comment type="catalytic activity">
    <reaction evidence="4">
        <text>L-cysteine + L-glutamate + ATP = gamma-L-glutamyl-L-cysteine + ADP + phosphate + H(+)</text>
        <dbReference type="Rhea" id="RHEA:13285"/>
        <dbReference type="ChEBI" id="CHEBI:15378"/>
        <dbReference type="ChEBI" id="CHEBI:29985"/>
        <dbReference type="ChEBI" id="CHEBI:30616"/>
        <dbReference type="ChEBI" id="CHEBI:35235"/>
        <dbReference type="ChEBI" id="CHEBI:43474"/>
        <dbReference type="ChEBI" id="CHEBI:58173"/>
        <dbReference type="ChEBI" id="CHEBI:456216"/>
        <dbReference type="EC" id="6.3.2.2"/>
    </reaction>
</comment>
<keyword evidence="2 4" id="KW-0547">Nucleotide-binding</keyword>
<feature type="region of interest" description="Disordered" evidence="5">
    <location>
        <begin position="372"/>
        <end position="400"/>
    </location>
</feature>
<dbReference type="HAMAP" id="MF_01609">
    <property type="entry name" value="Glu_cys_ligase_2"/>
    <property type="match status" value="1"/>
</dbReference>
<dbReference type="Pfam" id="PF04107">
    <property type="entry name" value="GCS2"/>
    <property type="match status" value="1"/>
</dbReference>
<feature type="compositionally biased region" description="Low complexity" evidence="5">
    <location>
        <begin position="378"/>
        <end position="394"/>
    </location>
</feature>
<dbReference type="NCBIfam" id="NF010039">
    <property type="entry name" value="PRK13515.1"/>
    <property type="match status" value="1"/>
</dbReference>
<dbReference type="NCBIfam" id="TIGR02050">
    <property type="entry name" value="gshA_cyan_rel"/>
    <property type="match status" value="1"/>
</dbReference>
<dbReference type="AlphaFoldDB" id="A0AA37Q9G8"/>
<comment type="similarity">
    <text evidence="4">Belongs to the glutamate--cysteine ligase type 2 family. YbdK subfamily.</text>
</comment>
<evidence type="ECO:0000256" key="4">
    <source>
        <dbReference type="HAMAP-Rule" id="MF_01609"/>
    </source>
</evidence>
<dbReference type="PANTHER" id="PTHR36510">
    <property type="entry name" value="GLUTAMATE--CYSTEINE LIGASE 2-RELATED"/>
    <property type="match status" value="1"/>
</dbReference>
<dbReference type="EMBL" id="BRXS01000003">
    <property type="protein sequence ID" value="GLC25546.1"/>
    <property type="molecule type" value="Genomic_DNA"/>
</dbReference>
<sequence>MQQPSFTLGVEEEYQIVDTQSRALRSHIGRMLEDQAFDELELKPELHQSMVEVATPVCRTPAEVRRELLRLRGTMNRLLAKDGLAIASAGSHPFTHWWEQEITPLERYVGVKQDMGDLAHRLLIFGMHIHVGIEDRELAIDLVNCVRYFLPHLLCLSTSSPFWIGRNTGLKSYRSSVFRGFPRTGIPTRLSGWSEFDQYVQTLTETGCIPNGSKIWWDVRPHYKYPTIEFRICDACTRVDEAVCIAAIVQALAYKLWKLRRDNLAWRDYSSRLIEENKWRAMRFGLSGKLIDFGRGVEQPAPVLIRELVEWFLGDVVDELGTRKEVEYVYRILEEGSSADRQLRTFERTGSLEAVVDQLIAETAEGVTDEVLDRPAETDSAATDATAAGRRAGTGQDGVHGRAVPVAVETATVAAAASRAERPERPDGNGGIGGPVAPAARPAPEARPQP</sequence>
<keyword evidence="7" id="KW-1185">Reference proteome</keyword>
<feature type="compositionally biased region" description="Low complexity" evidence="5">
    <location>
        <begin position="435"/>
        <end position="444"/>
    </location>
</feature>
<dbReference type="InterPro" id="IPR006336">
    <property type="entry name" value="GCS2"/>
</dbReference>
<evidence type="ECO:0000313" key="7">
    <source>
        <dbReference type="Proteomes" id="UP001161325"/>
    </source>
</evidence>
<dbReference type="GO" id="GO:0005524">
    <property type="term" value="F:ATP binding"/>
    <property type="evidence" value="ECO:0007669"/>
    <property type="project" value="UniProtKB-KW"/>
</dbReference>
<evidence type="ECO:0000256" key="1">
    <source>
        <dbReference type="ARBA" id="ARBA00022598"/>
    </source>
</evidence>
<comment type="caution">
    <text evidence="6">The sequence shown here is derived from an EMBL/GenBank/DDBJ whole genome shotgun (WGS) entry which is preliminary data.</text>
</comment>
<keyword evidence="1 4" id="KW-0436">Ligase</keyword>
<evidence type="ECO:0000313" key="6">
    <source>
        <dbReference type="EMBL" id="GLC25546.1"/>
    </source>
</evidence>
<reference evidence="6" key="1">
    <citation type="submission" date="2022-08" db="EMBL/GenBank/DDBJ databases">
        <title>Draft genome sequencing of Roseisolibacter agri AW1220.</title>
        <authorList>
            <person name="Tobiishi Y."/>
            <person name="Tonouchi A."/>
        </authorList>
    </citation>
    <scope>NUCLEOTIDE SEQUENCE</scope>
    <source>
        <strain evidence="6">AW1220</strain>
    </source>
</reference>
<keyword evidence="3 4" id="KW-0067">ATP-binding</keyword>
<dbReference type="Proteomes" id="UP001161325">
    <property type="component" value="Unassembled WGS sequence"/>
</dbReference>
<evidence type="ECO:0000256" key="2">
    <source>
        <dbReference type="ARBA" id="ARBA00022741"/>
    </source>
</evidence>
<accession>A0AA37Q9G8</accession>
<evidence type="ECO:0000256" key="5">
    <source>
        <dbReference type="SAM" id="MobiDB-lite"/>
    </source>
</evidence>
<dbReference type="PANTHER" id="PTHR36510:SF1">
    <property type="entry name" value="GLUTAMATE--CYSTEINE LIGASE 2-RELATED"/>
    <property type="match status" value="1"/>
</dbReference>
<dbReference type="InterPro" id="IPR011793">
    <property type="entry name" value="YbdK"/>
</dbReference>
<feature type="region of interest" description="Disordered" evidence="5">
    <location>
        <begin position="413"/>
        <end position="450"/>
    </location>
</feature>
<dbReference type="EC" id="6.3.2.2" evidence="4"/>
<dbReference type="InterPro" id="IPR050141">
    <property type="entry name" value="GCL_type2/YbdK_subfam"/>
</dbReference>
<dbReference type="Gene3D" id="3.30.590.20">
    <property type="match status" value="1"/>
</dbReference>
<proteinExistence type="inferred from homology"/>
<organism evidence="6 7">
    <name type="scientific">Roseisolibacter agri</name>
    <dbReference type="NCBI Taxonomy" id="2014610"/>
    <lineage>
        <taxon>Bacteria</taxon>
        <taxon>Pseudomonadati</taxon>
        <taxon>Gemmatimonadota</taxon>
        <taxon>Gemmatimonadia</taxon>
        <taxon>Gemmatimonadales</taxon>
        <taxon>Gemmatimonadaceae</taxon>
        <taxon>Roseisolibacter</taxon>
    </lineage>
</organism>
<dbReference type="InterPro" id="IPR014746">
    <property type="entry name" value="Gln_synth/guanido_kin_cat_dom"/>
</dbReference>
<evidence type="ECO:0000256" key="3">
    <source>
        <dbReference type="ARBA" id="ARBA00022840"/>
    </source>
</evidence>
<protein>
    <recommendedName>
        <fullName evidence="4">Putative glutamate--cysteine ligase 2</fullName>
        <ecNumber evidence="4">6.3.2.2</ecNumber>
    </recommendedName>
    <alternativeName>
        <fullName evidence="4">Gamma-glutamylcysteine synthetase 2</fullName>
        <shortName evidence="4">GCS 2</shortName>
        <shortName evidence="4">Gamma-GCS 2</shortName>
    </alternativeName>
</protein>
<name>A0AA37Q9G8_9BACT</name>
<comment type="function">
    <text evidence="4">ATP-dependent carboxylate-amine ligase which exhibits weak glutamate--cysteine ligase activity.</text>
</comment>
<dbReference type="GO" id="GO:0004357">
    <property type="term" value="F:glutamate-cysteine ligase activity"/>
    <property type="evidence" value="ECO:0007669"/>
    <property type="project" value="UniProtKB-EC"/>
</dbReference>